<accession>A0AAN4VZU0</accession>
<protein>
    <submittedName>
        <fullName evidence="1">Uncharacterized protein</fullName>
    </submittedName>
</protein>
<name>A0AAN4VZU0_9BACT</name>
<dbReference type="Proteomes" id="UP001310022">
    <property type="component" value="Unassembled WGS sequence"/>
</dbReference>
<evidence type="ECO:0000313" key="1">
    <source>
        <dbReference type="EMBL" id="GJM62497.1"/>
    </source>
</evidence>
<dbReference type="EMBL" id="BQKE01000002">
    <property type="protein sequence ID" value="GJM62497.1"/>
    <property type="molecule type" value="Genomic_DNA"/>
</dbReference>
<evidence type="ECO:0000313" key="2">
    <source>
        <dbReference type="Proteomes" id="UP001310022"/>
    </source>
</evidence>
<comment type="caution">
    <text evidence="1">The sequence shown here is derived from an EMBL/GenBank/DDBJ whole genome shotgun (WGS) entry which is preliminary data.</text>
</comment>
<dbReference type="AlphaFoldDB" id="A0AAN4VZU0"/>
<proteinExistence type="predicted"/>
<organism evidence="1 2">
    <name type="scientific">Persicobacter diffluens</name>
    <dbReference type="NCBI Taxonomy" id="981"/>
    <lineage>
        <taxon>Bacteria</taxon>
        <taxon>Pseudomonadati</taxon>
        <taxon>Bacteroidota</taxon>
        <taxon>Cytophagia</taxon>
        <taxon>Cytophagales</taxon>
        <taxon>Persicobacteraceae</taxon>
        <taxon>Persicobacter</taxon>
    </lineage>
</organism>
<reference evidence="1 2" key="1">
    <citation type="submission" date="2021-12" db="EMBL/GenBank/DDBJ databases">
        <title>Genome sequencing of bacteria with rrn-lacking chromosome and rrn-plasmid.</title>
        <authorList>
            <person name="Anda M."/>
            <person name="Iwasaki W."/>
        </authorList>
    </citation>
    <scope>NUCLEOTIDE SEQUENCE [LARGE SCALE GENOMIC DNA]</scope>
    <source>
        <strain evidence="1 2">NBRC 15940</strain>
    </source>
</reference>
<keyword evidence="2" id="KW-1185">Reference proteome</keyword>
<gene>
    <name evidence="1" type="ORF">PEDI_30490</name>
</gene>
<sequence>MIAHNISLALTHHYVLLILWDKQIDEAILTMSQIAGERFFSPLF</sequence>